<dbReference type="AlphaFoldDB" id="A0AAW4WHM9"/>
<dbReference type="PANTHER" id="PTHR42789">
    <property type="entry name" value="D-ISOMER SPECIFIC 2-HYDROXYACID DEHYDROGENASE FAMILY PROTEIN (AFU_ORTHOLOGUE AFUA_6G10090)"/>
    <property type="match status" value="1"/>
</dbReference>
<evidence type="ECO:0000259" key="6">
    <source>
        <dbReference type="Pfam" id="PF00389"/>
    </source>
</evidence>
<dbReference type="SUPFAM" id="SSF51735">
    <property type="entry name" value="NAD(P)-binding Rossmann-fold domains"/>
    <property type="match status" value="1"/>
</dbReference>
<gene>
    <name evidence="8" type="ORF">LKD47_08580</name>
</gene>
<sequence>MKIAITCHYASLPEDHPTWKRAIEAAEVVLSEKVNLSKEELLDFVSDADALISGTDFIKEDVIAELPDCLKVISRPAVGYDRVDIKAARARGIDVCNAPGTNSNAVAELAMGLMLCCARSLPYHFANTKQKLWKNDRNGMELTGKTLGILGLGAIGKELAKKAAAFGMKVLGYSRHIDESFCKEYGIIPADRETILQESDVISLHMPQTPLTKESINKEAFAQMKKGVILINTSRGYLVNRADLVDAIKAGIVASYGTDVMQEEPPETDDPLFSLDEVVITPHMGASTEEAHIKMMDVAMTNALDILEGKACKNIVN</sequence>
<dbReference type="InterPro" id="IPR036291">
    <property type="entry name" value="NAD(P)-bd_dom_sf"/>
</dbReference>
<dbReference type="CDD" id="cd12172">
    <property type="entry name" value="PGDH_like_2"/>
    <property type="match status" value="1"/>
</dbReference>
<comment type="similarity">
    <text evidence="1 5">Belongs to the D-isomer specific 2-hydroxyacid dehydrogenase family.</text>
</comment>
<feature type="domain" description="D-isomer specific 2-hydroxyacid dehydrogenase NAD-binding" evidence="7">
    <location>
        <begin position="111"/>
        <end position="285"/>
    </location>
</feature>
<dbReference type="Proteomes" id="UP001198893">
    <property type="component" value="Unassembled WGS sequence"/>
</dbReference>
<evidence type="ECO:0000259" key="7">
    <source>
        <dbReference type="Pfam" id="PF02826"/>
    </source>
</evidence>
<reference evidence="8" key="1">
    <citation type="submission" date="2021-10" db="EMBL/GenBank/DDBJ databases">
        <title>Anaerobic single-cell dispensing facilitates the cultivation of human gut bacteria.</title>
        <authorList>
            <person name="Afrizal A."/>
        </authorList>
    </citation>
    <scope>NUCLEOTIDE SEQUENCE</scope>
    <source>
        <strain evidence="8">CLA-AA-H204</strain>
    </source>
</reference>
<dbReference type="Pfam" id="PF00389">
    <property type="entry name" value="2-Hacid_dh"/>
    <property type="match status" value="1"/>
</dbReference>
<dbReference type="Pfam" id="PF02826">
    <property type="entry name" value="2-Hacid_dh_C"/>
    <property type="match status" value="1"/>
</dbReference>
<evidence type="ECO:0000313" key="8">
    <source>
        <dbReference type="EMBL" id="MCC2242347.1"/>
    </source>
</evidence>
<dbReference type="GO" id="GO:0016616">
    <property type="term" value="F:oxidoreductase activity, acting on the CH-OH group of donors, NAD or NADP as acceptor"/>
    <property type="evidence" value="ECO:0007669"/>
    <property type="project" value="InterPro"/>
</dbReference>
<dbReference type="PROSITE" id="PS00671">
    <property type="entry name" value="D_2_HYDROXYACID_DH_3"/>
    <property type="match status" value="1"/>
</dbReference>
<keyword evidence="2" id="KW-0028">Amino-acid biosynthesis</keyword>
<accession>A0AAW4WHM9</accession>
<dbReference type="PROSITE" id="PS00065">
    <property type="entry name" value="D_2_HYDROXYACID_DH_1"/>
    <property type="match status" value="1"/>
</dbReference>
<dbReference type="EMBL" id="JAJEQW010000008">
    <property type="protein sequence ID" value="MCC2242347.1"/>
    <property type="molecule type" value="Genomic_DNA"/>
</dbReference>
<dbReference type="GO" id="GO:0051287">
    <property type="term" value="F:NAD binding"/>
    <property type="evidence" value="ECO:0007669"/>
    <property type="project" value="InterPro"/>
</dbReference>
<evidence type="ECO:0000256" key="4">
    <source>
        <dbReference type="ARBA" id="ARBA00023027"/>
    </source>
</evidence>
<dbReference type="SUPFAM" id="SSF52283">
    <property type="entry name" value="Formate/glycerate dehydrogenase catalytic domain-like"/>
    <property type="match status" value="1"/>
</dbReference>
<evidence type="ECO:0000256" key="1">
    <source>
        <dbReference type="ARBA" id="ARBA00005854"/>
    </source>
</evidence>
<evidence type="ECO:0000256" key="2">
    <source>
        <dbReference type="ARBA" id="ARBA00022605"/>
    </source>
</evidence>
<keyword evidence="3 5" id="KW-0560">Oxidoreductase</keyword>
<dbReference type="Gene3D" id="3.40.50.720">
    <property type="entry name" value="NAD(P)-binding Rossmann-like Domain"/>
    <property type="match status" value="2"/>
</dbReference>
<dbReference type="PANTHER" id="PTHR42789:SF1">
    <property type="entry name" value="D-ISOMER SPECIFIC 2-HYDROXYACID DEHYDROGENASE FAMILY PROTEIN (AFU_ORTHOLOGUE AFUA_6G10090)"/>
    <property type="match status" value="1"/>
</dbReference>
<evidence type="ECO:0000256" key="3">
    <source>
        <dbReference type="ARBA" id="ARBA00023002"/>
    </source>
</evidence>
<proteinExistence type="inferred from homology"/>
<evidence type="ECO:0000256" key="5">
    <source>
        <dbReference type="RuleBase" id="RU003719"/>
    </source>
</evidence>
<dbReference type="FunFam" id="3.40.50.720:FF:000203">
    <property type="entry name" value="D-3-phosphoglycerate dehydrogenase (SerA)"/>
    <property type="match status" value="1"/>
</dbReference>
<dbReference type="InterPro" id="IPR029753">
    <property type="entry name" value="D-isomer_DH_CS"/>
</dbReference>
<keyword evidence="4" id="KW-0520">NAD</keyword>
<dbReference type="InterPro" id="IPR006139">
    <property type="entry name" value="D-isomer_2_OHA_DH_cat_dom"/>
</dbReference>
<evidence type="ECO:0000313" key="9">
    <source>
        <dbReference type="Proteomes" id="UP001198893"/>
    </source>
</evidence>
<name>A0AAW4WHM9_9FIRM</name>
<dbReference type="GO" id="GO:0008652">
    <property type="term" value="P:amino acid biosynthetic process"/>
    <property type="evidence" value="ECO:0007669"/>
    <property type="project" value="UniProtKB-KW"/>
</dbReference>
<dbReference type="InterPro" id="IPR050857">
    <property type="entry name" value="D-2-hydroxyacid_DH"/>
</dbReference>
<protein>
    <submittedName>
        <fullName evidence="8">Phosphoglycerate dehydrogenase</fullName>
    </submittedName>
</protein>
<dbReference type="RefSeq" id="WP_227710198.1">
    <property type="nucleotide sequence ID" value="NZ_JAJEQW010000008.1"/>
</dbReference>
<comment type="caution">
    <text evidence="8">The sequence shown here is derived from an EMBL/GenBank/DDBJ whole genome shotgun (WGS) entry which is preliminary data.</text>
</comment>
<dbReference type="InterPro" id="IPR006140">
    <property type="entry name" value="D-isomer_DH_NAD-bd"/>
</dbReference>
<feature type="domain" description="D-isomer specific 2-hydroxyacid dehydrogenase catalytic" evidence="6">
    <location>
        <begin position="21"/>
        <end position="317"/>
    </location>
</feature>
<organism evidence="8 9">
    <name type="scientific">Roseburia amylophila</name>
    <dbReference type="NCBI Taxonomy" id="2981794"/>
    <lineage>
        <taxon>Bacteria</taxon>
        <taxon>Bacillati</taxon>
        <taxon>Bacillota</taxon>
        <taxon>Clostridia</taxon>
        <taxon>Lachnospirales</taxon>
        <taxon>Lachnospiraceae</taxon>
        <taxon>Roseburia</taxon>
    </lineage>
</organism>
<dbReference type="InterPro" id="IPR029752">
    <property type="entry name" value="D-isomer_DH_CS1"/>
</dbReference>